<dbReference type="PANTHER" id="PTHR36181:SF4">
    <property type="entry name" value="LAGLIDADG ENDONUCLEASE"/>
    <property type="match status" value="1"/>
</dbReference>
<keyword evidence="2" id="KW-0934">Plastid</keyword>
<dbReference type="SUPFAM" id="SSF55608">
    <property type="entry name" value="Homing endonucleases"/>
    <property type="match status" value="1"/>
</dbReference>
<dbReference type="InterPro" id="IPR004860">
    <property type="entry name" value="LAGLIDADG_dom"/>
</dbReference>
<proteinExistence type="predicted"/>
<dbReference type="InterPro" id="IPR051289">
    <property type="entry name" value="LAGLIDADG_Endonuclease"/>
</dbReference>
<protein>
    <submittedName>
        <fullName evidence="2">Putative site-specific DNA endonuclease</fullName>
    </submittedName>
</protein>
<evidence type="ECO:0000259" key="1">
    <source>
        <dbReference type="Pfam" id="PF00961"/>
    </source>
</evidence>
<evidence type="ECO:0000313" key="2">
    <source>
        <dbReference type="EMBL" id="QIZ74196.1"/>
    </source>
</evidence>
<accession>A0A6H1U6Y8</accession>
<keyword evidence="2" id="KW-0255">Endonuclease</keyword>
<dbReference type="Pfam" id="PF00961">
    <property type="entry name" value="LAGLIDADG_1"/>
    <property type="match status" value="1"/>
</dbReference>
<feature type="domain" description="Homing endonuclease LAGLIDADG" evidence="1">
    <location>
        <begin position="66"/>
        <end position="152"/>
    </location>
</feature>
<dbReference type="InterPro" id="IPR027434">
    <property type="entry name" value="Homing_endonucl"/>
</dbReference>
<sequence length="228" mass="26092">MKHKREGRKSLIIAPGEKLPKEVLQQLKEANNRYTKNKDFPSYLKDIELIFNITPVKVTTDSKLYLAGFIGGEGSLNVSAKKQKNTSFGLVIDPEFSVTQHLNGAGMLYLALDVFQTGRIGYKSGSNATLFFRIDNRKSLQEKVMPFFRQYAFPYGSDYLVQRAETFQKLLNLFDSKAHLELGSFLNEVLPLWYSMRKQEGQVNQSFANLNEAQEYVKAFVAERQIKK</sequence>
<dbReference type="AlphaFoldDB" id="A0A6H1U6Y8"/>
<keyword evidence="2" id="KW-0540">Nuclease</keyword>
<reference evidence="2" key="1">
    <citation type="submission" date="2019-11" db="EMBL/GenBank/DDBJ databases">
        <title>The Chloroplast Genome of the Green Alga Uronema confervicolum.</title>
        <authorList>
            <person name="Liu B."/>
        </authorList>
    </citation>
    <scope>NUCLEOTIDE SEQUENCE</scope>
</reference>
<dbReference type="PANTHER" id="PTHR36181">
    <property type="entry name" value="INTRON-ENCODED ENDONUCLEASE AI3-RELATED"/>
    <property type="match status" value="1"/>
</dbReference>
<dbReference type="GO" id="GO:0005739">
    <property type="term" value="C:mitochondrion"/>
    <property type="evidence" value="ECO:0007669"/>
    <property type="project" value="UniProtKB-ARBA"/>
</dbReference>
<keyword evidence="2" id="KW-0150">Chloroplast</keyword>
<keyword evidence="2" id="KW-0378">Hydrolase</keyword>
<gene>
    <name evidence="2" type="primary">orf229</name>
</gene>
<name>A0A6H1U6Y8_9CHLO</name>
<dbReference type="GeneID" id="54626402"/>
<dbReference type="RefSeq" id="YP_009773681.1">
    <property type="nucleotide sequence ID" value="NC_047430.1"/>
</dbReference>
<geneLocation type="chloroplast" evidence="2"/>
<organism evidence="2">
    <name type="scientific">Uronema confervicola</name>
    <dbReference type="NCBI Taxonomy" id="764120"/>
    <lineage>
        <taxon>Eukaryota</taxon>
        <taxon>Viridiplantae</taxon>
        <taxon>Chlorophyta</taxon>
        <taxon>core chlorophytes</taxon>
        <taxon>Chlorophyceae</taxon>
        <taxon>OCC clade</taxon>
        <taxon>Chaetophorales</taxon>
        <taxon>Uronemataceae</taxon>
        <taxon>Uronema</taxon>
    </lineage>
</organism>
<dbReference type="GO" id="GO:0004519">
    <property type="term" value="F:endonuclease activity"/>
    <property type="evidence" value="ECO:0007669"/>
    <property type="project" value="UniProtKB-KW"/>
</dbReference>
<dbReference type="Gene3D" id="3.10.28.10">
    <property type="entry name" value="Homing endonucleases"/>
    <property type="match status" value="1"/>
</dbReference>
<dbReference type="EMBL" id="MN701586">
    <property type="protein sequence ID" value="QIZ74196.1"/>
    <property type="molecule type" value="Genomic_DNA"/>
</dbReference>